<feature type="transmembrane region" description="Helical" evidence="1">
    <location>
        <begin position="164"/>
        <end position="191"/>
    </location>
</feature>
<evidence type="ECO:0000313" key="3">
    <source>
        <dbReference type="Proteomes" id="UP000437131"/>
    </source>
</evidence>
<keyword evidence="1" id="KW-1133">Transmembrane helix</keyword>
<accession>A0A844GPN2</accession>
<feature type="transmembrane region" description="Helical" evidence="1">
    <location>
        <begin position="334"/>
        <end position="352"/>
    </location>
</feature>
<keyword evidence="1" id="KW-0812">Transmembrane</keyword>
<organism evidence="2 3">
    <name type="scientific">Cyanobacterium aponinum 0216</name>
    <dbReference type="NCBI Taxonomy" id="2676140"/>
    <lineage>
        <taxon>Bacteria</taxon>
        <taxon>Bacillati</taxon>
        <taxon>Cyanobacteriota</taxon>
        <taxon>Cyanophyceae</taxon>
        <taxon>Oscillatoriophycideae</taxon>
        <taxon>Chroococcales</taxon>
        <taxon>Geminocystaceae</taxon>
        <taxon>Cyanobacterium</taxon>
    </lineage>
</organism>
<evidence type="ECO:0000313" key="2">
    <source>
        <dbReference type="EMBL" id="MTF38447.1"/>
    </source>
</evidence>
<feature type="transmembrane region" description="Helical" evidence="1">
    <location>
        <begin position="377"/>
        <end position="395"/>
    </location>
</feature>
<dbReference type="Proteomes" id="UP000437131">
    <property type="component" value="Unassembled WGS sequence"/>
</dbReference>
<name>A0A844GPN2_9CHRO</name>
<dbReference type="AlphaFoldDB" id="A0A844GPN2"/>
<feature type="transmembrane region" description="Helical" evidence="1">
    <location>
        <begin position="300"/>
        <end position="322"/>
    </location>
</feature>
<feature type="transmembrane region" description="Helical" evidence="1">
    <location>
        <begin position="12"/>
        <end position="33"/>
    </location>
</feature>
<dbReference type="EMBL" id="WMIA01000005">
    <property type="protein sequence ID" value="MTF38447.1"/>
    <property type="molecule type" value="Genomic_DNA"/>
</dbReference>
<feature type="transmembrane region" description="Helical" evidence="1">
    <location>
        <begin position="97"/>
        <end position="126"/>
    </location>
</feature>
<protein>
    <submittedName>
        <fullName evidence="2">DUF2079 domain-containing protein</fullName>
    </submittedName>
</protein>
<gene>
    <name evidence="2" type="ORF">GGC33_05865</name>
</gene>
<dbReference type="InterPro" id="IPR018650">
    <property type="entry name" value="STSV1_Orf64"/>
</dbReference>
<proteinExistence type="predicted"/>
<sequence length="531" mass="60629">MKQNIKSHELRNLYKISTFFLIIILLLGLNRYYSFFASYDMGIFNQIFWNNLHGNFYHSSLASAISTHVTSGESLPLVNDSYLGHHFSPNLLLFLPLYFLFPSPATLVIIQCLLITGAGIVLYFLARQHIDHIISLLIVVSFYSAIAVFVPTLSNFDNISQLPILVFSLLFCLEKNQWGLVALFSLLLLGVRQEAGLNLFGIGIYLIITRRHWIQGLIMAIFSFIYMIFITNVIMPQFTEDVGERFMVDKFGQYLQDNNPSTLGVIWGMLAQPLLVLKELISPFDDTAEYLLGQWLSLGLIPALSPASWIITFFPLLTPLLGQGKSILSLNIRYAMMITPGLFYGTILWWRGQSLGNFYQDLKALKPRQLGARFKKFWLSCIVISLLLGFTSSATELSRAFYFIMPDSFQPLVYVSLPRQWQHSASIYQLLKQIPKDASASATNNIISHLSGREAIIRLPMIGFLDTNHQPQTVDYIIADLWELERYSVVFTKEKGWLEAIQRLIKEVTEKEEYKIVAQKDKVILLKKTSQ</sequence>
<feature type="transmembrane region" description="Helical" evidence="1">
    <location>
        <begin position="212"/>
        <end position="235"/>
    </location>
</feature>
<comment type="caution">
    <text evidence="2">The sequence shown here is derived from an EMBL/GenBank/DDBJ whole genome shotgun (WGS) entry which is preliminary data.</text>
</comment>
<reference evidence="2 3" key="1">
    <citation type="submission" date="2019-11" db="EMBL/GenBank/DDBJ databases">
        <title>Isolation of a new High Light Tolerant Cyanobacteria.</title>
        <authorList>
            <person name="Dobson Z."/>
            <person name="Vaughn N."/>
            <person name="Vaughn M."/>
            <person name="Fromme P."/>
            <person name="Mazor Y."/>
        </authorList>
    </citation>
    <scope>NUCLEOTIDE SEQUENCE [LARGE SCALE GENOMIC DNA]</scope>
    <source>
        <strain evidence="2 3">0216</strain>
    </source>
</reference>
<evidence type="ECO:0000256" key="1">
    <source>
        <dbReference type="SAM" id="Phobius"/>
    </source>
</evidence>
<feature type="transmembrane region" description="Helical" evidence="1">
    <location>
        <begin position="133"/>
        <end position="152"/>
    </location>
</feature>
<dbReference type="Pfam" id="PF09852">
    <property type="entry name" value="DUF2079"/>
    <property type="match status" value="1"/>
</dbReference>
<dbReference type="RefSeq" id="WP_338324337.1">
    <property type="nucleotide sequence ID" value="NZ_WMIA01000005.1"/>
</dbReference>
<keyword evidence="1" id="KW-0472">Membrane</keyword>